<dbReference type="SMART" id="SM00235">
    <property type="entry name" value="ZnMc"/>
    <property type="match status" value="1"/>
</dbReference>
<feature type="modified residue" description="Phosphotyrosine; by PKDCC" evidence="13">
    <location>
        <position position="407"/>
    </location>
</feature>
<evidence type="ECO:0000256" key="9">
    <source>
        <dbReference type="PIRSR" id="PIRSR001191-1"/>
    </source>
</evidence>
<dbReference type="Pfam" id="PF00413">
    <property type="entry name" value="Peptidase_M10"/>
    <property type="match status" value="1"/>
</dbReference>
<feature type="binding site" evidence="11">
    <location>
        <position position="88"/>
    </location>
    <ligand>
        <name>Ca(2+)</name>
        <dbReference type="ChEBI" id="CHEBI:29108"/>
        <label>3</label>
    </ligand>
</feature>
<comment type="cofactor">
    <cofactor evidence="11">
        <name>Zn(2+)</name>
        <dbReference type="ChEBI" id="CHEBI:29105"/>
    </cofactor>
    <text evidence="11">Binds 2 Zn(2+) ions per subunit.</text>
</comment>
<dbReference type="CDD" id="cd00094">
    <property type="entry name" value="HX"/>
    <property type="match status" value="1"/>
</dbReference>
<dbReference type="AlphaFoldDB" id="T1I2X1"/>
<feature type="binding site" evidence="10">
    <location>
        <position position="118"/>
    </location>
    <ligand>
        <name>Zn(2+)</name>
        <dbReference type="ChEBI" id="CHEBI:29105"/>
        <label>2</label>
        <note>catalytic</note>
    </ligand>
</feature>
<feature type="binding site" evidence="11">
    <location>
        <position position="91"/>
    </location>
    <ligand>
        <name>Ca(2+)</name>
        <dbReference type="ChEBI" id="CHEBI:29108"/>
        <label>1</label>
    </ligand>
</feature>
<dbReference type="InterPro" id="IPR036375">
    <property type="entry name" value="Hemopexin-like_dom_sf"/>
</dbReference>
<feature type="binding site" evidence="10">
    <location>
        <position position="124"/>
    </location>
    <ligand>
        <name>Zn(2+)</name>
        <dbReference type="ChEBI" id="CHEBI:29105"/>
        <label>2</label>
        <note>catalytic</note>
    </ligand>
</feature>
<feature type="binding site" evidence="11">
    <location>
        <position position="65"/>
    </location>
    <ligand>
        <name>Ca(2+)</name>
        <dbReference type="ChEBI" id="CHEBI:29108"/>
        <label>3</label>
    </ligand>
</feature>
<feature type="binding site" evidence="11">
    <location>
        <position position="471"/>
    </location>
    <ligand>
        <name>Ca(2+)</name>
        <dbReference type="ChEBI" id="CHEBI:29108"/>
        <label>4</label>
    </ligand>
</feature>
<keyword evidence="7" id="KW-0482">Metalloprotease</keyword>
<dbReference type="GO" id="GO:0004222">
    <property type="term" value="F:metalloendopeptidase activity"/>
    <property type="evidence" value="ECO:0007669"/>
    <property type="project" value="InterPro"/>
</dbReference>
<feature type="binding site" evidence="11">
    <location>
        <position position="82"/>
    </location>
    <ligand>
        <name>Ca(2+)</name>
        <dbReference type="ChEBI" id="CHEBI:29108"/>
        <label>2</label>
    </ligand>
</feature>
<dbReference type="Gene3D" id="2.110.10.10">
    <property type="entry name" value="Hemopexin-like domain"/>
    <property type="match status" value="1"/>
</dbReference>
<dbReference type="InterPro" id="IPR001818">
    <property type="entry name" value="Pept_M10_metallopeptidase"/>
</dbReference>
<feature type="binding site" evidence="11">
    <location>
        <position position="91"/>
    </location>
    <ligand>
        <name>Ca(2+)</name>
        <dbReference type="ChEBI" id="CHEBI:29108"/>
        <label>3</label>
    </ligand>
</feature>
<feature type="binding site" evidence="11">
    <location>
        <position position="60"/>
    </location>
    <ligand>
        <name>Zn(2+)</name>
        <dbReference type="ChEBI" id="CHEBI:29105"/>
        <label>1</label>
    </ligand>
</feature>
<feature type="binding site" evidence="11">
    <location>
        <position position="58"/>
    </location>
    <ligand>
        <name>Zn(2+)</name>
        <dbReference type="ChEBI" id="CHEBI:29105"/>
        <label>1</label>
    </ligand>
</feature>
<evidence type="ECO:0000256" key="10">
    <source>
        <dbReference type="PIRSR" id="PIRSR001191-2"/>
    </source>
</evidence>
<protein>
    <submittedName>
        <fullName evidence="16">ZnMc domain-containing protein</fullName>
    </submittedName>
</protein>
<feature type="binding site" evidence="11">
    <location>
        <position position="132"/>
    </location>
    <ligand>
        <name>Zn(2+)</name>
        <dbReference type="ChEBI" id="CHEBI:29105"/>
        <label>2</label>
        <note>catalytic</note>
    </ligand>
</feature>
<dbReference type="GO" id="GO:0031012">
    <property type="term" value="C:extracellular matrix"/>
    <property type="evidence" value="ECO:0007669"/>
    <property type="project" value="InterPro"/>
</dbReference>
<dbReference type="PANTHER" id="PTHR10201">
    <property type="entry name" value="MATRIX METALLOPROTEINASE"/>
    <property type="match status" value="1"/>
</dbReference>
<keyword evidence="17" id="KW-1185">Reference proteome</keyword>
<evidence type="ECO:0000256" key="5">
    <source>
        <dbReference type="ARBA" id="ARBA00022801"/>
    </source>
</evidence>
<dbReference type="GO" id="GO:0030574">
    <property type="term" value="P:collagen catabolic process"/>
    <property type="evidence" value="ECO:0007669"/>
    <property type="project" value="TreeGrafter"/>
</dbReference>
<feature type="binding site" evidence="10">
    <location>
        <position position="114"/>
    </location>
    <ligand>
        <name>Zn(2+)</name>
        <dbReference type="ChEBI" id="CHEBI:29105"/>
        <label>2</label>
        <note>catalytic</note>
    </ligand>
</feature>
<evidence type="ECO:0000256" key="12">
    <source>
        <dbReference type="PIRSR" id="PIRSR621190-3"/>
    </source>
</evidence>
<dbReference type="InterPro" id="IPR000585">
    <property type="entry name" value="Hemopexin-like_dom"/>
</dbReference>
<dbReference type="Gene3D" id="3.40.390.10">
    <property type="entry name" value="Collagenase (Catalytic Domain)"/>
    <property type="match status" value="1"/>
</dbReference>
<feature type="binding site" evidence="11">
    <location>
        <position position="66"/>
    </location>
    <ligand>
        <name>Ca(2+)</name>
        <dbReference type="ChEBI" id="CHEBI:29108"/>
        <label>3</label>
    </ligand>
</feature>
<dbReference type="InParanoid" id="T1I2X1"/>
<proteinExistence type="inferred from homology"/>
<feature type="binding site" evidence="11">
    <location>
        <position position="48"/>
    </location>
    <ligand>
        <name>Ca(2+)</name>
        <dbReference type="ChEBI" id="CHEBI:29108"/>
        <label>2</label>
    </ligand>
</feature>
<dbReference type="InterPro" id="IPR018487">
    <property type="entry name" value="Hemopexin-like_repeat"/>
</dbReference>
<keyword evidence="11" id="KW-0106">Calcium</keyword>
<feature type="binding site" evidence="11">
    <location>
        <position position="329"/>
    </location>
    <ligand>
        <name>Ca(2+)</name>
        <dbReference type="ChEBI" id="CHEBI:29108"/>
        <label>4</label>
    </ligand>
</feature>
<keyword evidence="12" id="KW-1015">Disulfide bond</keyword>
<reference evidence="16" key="1">
    <citation type="submission" date="2015-05" db="UniProtKB">
        <authorList>
            <consortium name="EnsemblMetazoa"/>
        </authorList>
    </citation>
    <scope>IDENTIFICATION</scope>
</reference>
<evidence type="ECO:0000256" key="1">
    <source>
        <dbReference type="ARBA" id="ARBA00010370"/>
    </source>
</evidence>
<evidence type="ECO:0000256" key="8">
    <source>
        <dbReference type="ARBA" id="ARBA00023145"/>
    </source>
</evidence>
<evidence type="ECO:0000256" key="3">
    <source>
        <dbReference type="ARBA" id="ARBA00022723"/>
    </source>
</evidence>
<dbReference type="SMART" id="SM00120">
    <property type="entry name" value="HX"/>
    <property type="match status" value="4"/>
</dbReference>
<organism evidence="16 17">
    <name type="scientific">Rhodnius prolixus</name>
    <name type="common">Triatomid bug</name>
    <dbReference type="NCBI Taxonomy" id="13249"/>
    <lineage>
        <taxon>Eukaryota</taxon>
        <taxon>Metazoa</taxon>
        <taxon>Ecdysozoa</taxon>
        <taxon>Arthropoda</taxon>
        <taxon>Hexapoda</taxon>
        <taxon>Insecta</taxon>
        <taxon>Pterygota</taxon>
        <taxon>Neoptera</taxon>
        <taxon>Paraneoptera</taxon>
        <taxon>Hemiptera</taxon>
        <taxon>Heteroptera</taxon>
        <taxon>Panheteroptera</taxon>
        <taxon>Cimicomorpha</taxon>
        <taxon>Reduviidae</taxon>
        <taxon>Triatominae</taxon>
        <taxon>Rhodnius</taxon>
    </lineage>
</organism>
<dbReference type="eggNOG" id="KOG1565">
    <property type="taxonomic scope" value="Eukaryota"/>
</dbReference>
<evidence type="ECO:0000256" key="7">
    <source>
        <dbReference type="ARBA" id="ARBA00023049"/>
    </source>
</evidence>
<comment type="similarity">
    <text evidence="1">Belongs to the peptidase M10A family.</text>
</comment>
<keyword evidence="3 10" id="KW-0479">Metal-binding</keyword>
<feature type="compositionally biased region" description="Low complexity" evidence="14">
    <location>
        <begin position="276"/>
        <end position="313"/>
    </location>
</feature>
<feature type="binding site" evidence="11">
    <location>
        <position position="426"/>
    </location>
    <ligand>
        <name>Ca(2+)</name>
        <dbReference type="ChEBI" id="CHEBI:29108"/>
        <label>5</label>
    </ligand>
</feature>
<name>T1I2X1_RHOPR</name>
<dbReference type="EnsemblMetazoa" id="RPRC010640-RA">
    <property type="protein sequence ID" value="RPRC010640-PA"/>
    <property type="gene ID" value="RPRC010640"/>
</dbReference>
<dbReference type="PRINTS" id="PR00138">
    <property type="entry name" value="MATRIXIN"/>
</dbReference>
<dbReference type="HOGENOM" id="CLU_015489_8_0_1"/>
<dbReference type="Proteomes" id="UP000015103">
    <property type="component" value="Unassembled WGS sequence"/>
</dbReference>
<evidence type="ECO:0000256" key="14">
    <source>
        <dbReference type="SAM" id="MobiDB-lite"/>
    </source>
</evidence>
<dbReference type="GO" id="GO:0008270">
    <property type="term" value="F:zinc ion binding"/>
    <property type="evidence" value="ECO:0007669"/>
    <property type="project" value="InterPro"/>
</dbReference>
<evidence type="ECO:0000256" key="13">
    <source>
        <dbReference type="PIRSR" id="PIRSR621190-4"/>
    </source>
</evidence>
<comment type="cofactor">
    <cofactor evidence="11">
        <name>Ca(2+)</name>
        <dbReference type="ChEBI" id="CHEBI:29108"/>
    </cofactor>
    <text evidence="11">Can bind about 5 Ca(2+) ions per subunit.</text>
</comment>
<dbReference type="SUPFAM" id="SSF50923">
    <property type="entry name" value="Hemopexin-like domain"/>
    <property type="match status" value="1"/>
</dbReference>
<dbReference type="FunFam" id="2.110.10.10:FF:000018">
    <property type="entry name" value="Matrix metallopeptidase 25b"/>
    <property type="match status" value="1"/>
</dbReference>
<dbReference type="CDD" id="cd04278">
    <property type="entry name" value="ZnMc_MMP"/>
    <property type="match status" value="1"/>
</dbReference>
<evidence type="ECO:0000256" key="6">
    <source>
        <dbReference type="ARBA" id="ARBA00022833"/>
    </source>
</evidence>
<keyword evidence="2" id="KW-0645">Protease</keyword>
<dbReference type="PROSITE" id="PS51642">
    <property type="entry name" value="HEMOPEXIN_2"/>
    <property type="match status" value="4"/>
</dbReference>
<feature type="disulfide bond" evidence="12">
    <location>
        <begin position="324"/>
        <end position="514"/>
    </location>
</feature>
<evidence type="ECO:0000256" key="2">
    <source>
        <dbReference type="ARBA" id="ARBA00022670"/>
    </source>
</evidence>
<dbReference type="InterPro" id="IPR021190">
    <property type="entry name" value="Pept_M10A"/>
</dbReference>
<dbReference type="VEuPathDB" id="VectorBase:RPRC010640"/>
<dbReference type="GO" id="GO:0030198">
    <property type="term" value="P:extracellular matrix organization"/>
    <property type="evidence" value="ECO:0007669"/>
    <property type="project" value="TreeGrafter"/>
</dbReference>
<dbReference type="SUPFAM" id="SSF55486">
    <property type="entry name" value="Metalloproteases ('zincins'), catalytic domain"/>
    <property type="match status" value="1"/>
</dbReference>
<dbReference type="InterPro" id="IPR024079">
    <property type="entry name" value="MetalloPept_cat_dom_sf"/>
</dbReference>
<feature type="binding site" evidence="11">
    <location>
        <position position="377"/>
    </location>
    <ligand>
        <name>Ca(2+)</name>
        <dbReference type="ChEBI" id="CHEBI:29108"/>
        <label>4</label>
    </ligand>
</feature>
<dbReference type="GO" id="GO:0005615">
    <property type="term" value="C:extracellular space"/>
    <property type="evidence" value="ECO:0007669"/>
    <property type="project" value="TreeGrafter"/>
</dbReference>
<keyword evidence="4" id="KW-0677">Repeat</keyword>
<dbReference type="EMBL" id="ACPB03020337">
    <property type="status" value="NOT_ANNOTATED_CDS"/>
    <property type="molecule type" value="Genomic_DNA"/>
</dbReference>
<keyword evidence="5" id="KW-0378">Hydrolase</keyword>
<dbReference type="Pfam" id="PF00045">
    <property type="entry name" value="Hemopexin"/>
    <property type="match status" value="3"/>
</dbReference>
<feature type="binding site" evidence="11">
    <location>
        <position position="331"/>
    </location>
    <ligand>
        <name>Ca(2+)</name>
        <dbReference type="ChEBI" id="CHEBI:29108"/>
        <label>5</label>
    </ligand>
</feature>
<dbReference type="PIRSF" id="PIRSF001191">
    <property type="entry name" value="Peptidase_M10A_matrix"/>
    <property type="match status" value="1"/>
</dbReference>
<feature type="region of interest" description="Disordered" evidence="14">
    <location>
        <begin position="275"/>
        <end position="316"/>
    </location>
</feature>
<dbReference type="FunCoup" id="T1I2X1">
    <property type="interactions" value="163"/>
</dbReference>
<keyword evidence="8" id="KW-0865">Zymogen</keyword>
<feature type="active site" evidence="9">
    <location>
        <position position="115"/>
    </location>
</feature>
<sequence>DFSFSLRTKFFVSGLDRGRLRYDLSKALQIWARHSKLQFREINSDDADILVYFEKGYHGDGYPFDGLGQILAHAFFPGSGRGGDVHFDIEEIWQLIGDDQLKEDGTSLFAVAAHEFGHSLGLSHSSVPGALMYPWYQGLKEDYDLPDDDKYGIQQIYGNSSINISLLYSVVLLLYPLGNCHLPHSCPFKKSPFVLKARSNGLENNDIFYFALFQSRLGEVFSWAANKTSIVNNRIAIFLDRLSALPYCLGARPFRWKLTNARLWGKNYGDKPGQKTTLYPSYTPRPSTTTTTTSSTTTASTTTHRPTTPKASTPILDLDKPNKCNTSYDAISIIRGEVFVFRGKYMWRIGDRGLYQGYPAMTSRLWVKLPKNLTHVDAVYERHDKKIVFFIGKLFYVFQAVALEPGYPKPLTALGLPSTLDKIDAAMIWGHNSKTYLFSGTMYWRLEDDGQVELDYPRDMSVWRGVGYNIDTVFLWKDGSTYFFKGTGFWKFNDMQMRVINEKPLQSSKFWFGCPAVESEDPIIVNSLPTDKPKYRFNRIKDSSSANTINLNMFVMLTSLTLPYMTLVLL</sequence>
<feature type="binding site" evidence="11">
    <location>
        <position position="84"/>
    </location>
    <ligand>
        <name>Ca(2+)</name>
        <dbReference type="ChEBI" id="CHEBI:29108"/>
        <label>2</label>
    </ligand>
</feature>
<feature type="domain" description="Peptidase metallopeptidase" evidence="15">
    <location>
        <begin position="2"/>
        <end position="159"/>
    </location>
</feature>
<evidence type="ECO:0000256" key="11">
    <source>
        <dbReference type="PIRSR" id="PIRSR621190-2"/>
    </source>
</evidence>
<evidence type="ECO:0000313" key="16">
    <source>
        <dbReference type="EnsemblMetazoa" id="RPRC010640-PA"/>
    </source>
</evidence>
<dbReference type="OMA" id="FSGKEYW"/>
<dbReference type="InterPro" id="IPR033739">
    <property type="entry name" value="M10A_MMP"/>
</dbReference>
<accession>T1I2X1</accession>
<evidence type="ECO:0000256" key="4">
    <source>
        <dbReference type="ARBA" id="ARBA00022737"/>
    </source>
</evidence>
<feature type="binding site" evidence="11">
    <location>
        <position position="473"/>
    </location>
    <ligand>
        <name>Ca(2+)</name>
        <dbReference type="ChEBI" id="CHEBI:29108"/>
        <label>5</label>
    </ligand>
</feature>
<feature type="binding site" evidence="11">
    <location>
        <position position="86"/>
    </location>
    <ligand>
        <name>Zn(2+)</name>
        <dbReference type="ChEBI" id="CHEBI:29105"/>
        <label>1</label>
    </ligand>
</feature>
<dbReference type="GO" id="GO:0006508">
    <property type="term" value="P:proteolysis"/>
    <property type="evidence" value="ECO:0007669"/>
    <property type="project" value="UniProtKB-KW"/>
</dbReference>
<dbReference type="STRING" id="13249.T1I2X1"/>
<feature type="binding site" evidence="11">
    <location>
        <position position="73"/>
    </location>
    <ligand>
        <name>Zn(2+)</name>
        <dbReference type="ChEBI" id="CHEBI:29105"/>
        <label>1</label>
    </ligand>
</feature>
<dbReference type="InterPro" id="IPR006026">
    <property type="entry name" value="Peptidase_Metallo"/>
</dbReference>
<evidence type="ECO:0000313" key="17">
    <source>
        <dbReference type="Proteomes" id="UP000015103"/>
    </source>
</evidence>
<keyword evidence="6 10" id="KW-0862">Zinc</keyword>
<evidence type="ECO:0000259" key="15">
    <source>
        <dbReference type="SMART" id="SM00235"/>
    </source>
</evidence>
<dbReference type="PANTHER" id="PTHR10201:SF308">
    <property type="entry name" value="MATRIX METALLOPROTEINASE 2"/>
    <property type="match status" value="1"/>
</dbReference>